<evidence type="ECO:0000256" key="4">
    <source>
        <dbReference type="ARBA" id="ARBA00022692"/>
    </source>
</evidence>
<feature type="non-terminal residue" evidence="8">
    <location>
        <position position="1"/>
    </location>
</feature>
<evidence type="ECO:0000256" key="7">
    <source>
        <dbReference type="SAM" id="Phobius"/>
    </source>
</evidence>
<proteinExistence type="predicted"/>
<reference evidence="8" key="1">
    <citation type="journal article" date="2014" name="Front. Microbiol.">
        <title>High frequency of phylogenetically diverse reductive dehalogenase-homologous genes in deep subseafloor sedimentary metagenomes.</title>
        <authorList>
            <person name="Kawai M."/>
            <person name="Futagami T."/>
            <person name="Toyoda A."/>
            <person name="Takaki Y."/>
            <person name="Nishi S."/>
            <person name="Hori S."/>
            <person name="Arai W."/>
            <person name="Tsubouchi T."/>
            <person name="Morono Y."/>
            <person name="Uchiyama I."/>
            <person name="Ito T."/>
            <person name="Fujiyama A."/>
            <person name="Inagaki F."/>
            <person name="Takami H."/>
        </authorList>
    </citation>
    <scope>NUCLEOTIDE SEQUENCE</scope>
    <source>
        <strain evidence="8">Expedition CK06-06</strain>
    </source>
</reference>
<dbReference type="GO" id="GO:0005283">
    <property type="term" value="F:amino acid:sodium symporter activity"/>
    <property type="evidence" value="ECO:0007669"/>
    <property type="project" value="InterPro"/>
</dbReference>
<evidence type="ECO:0000256" key="5">
    <source>
        <dbReference type="ARBA" id="ARBA00022989"/>
    </source>
</evidence>
<evidence type="ECO:0008006" key="9">
    <source>
        <dbReference type="Google" id="ProtNLM"/>
    </source>
</evidence>
<dbReference type="InterPro" id="IPR001463">
    <property type="entry name" value="Na/Ala_symport"/>
</dbReference>
<keyword evidence="2" id="KW-0813">Transport</keyword>
<protein>
    <recommendedName>
        <fullName evidence="9">Sodium:alanine symporter family protein</fullName>
    </recommendedName>
</protein>
<evidence type="ECO:0000256" key="3">
    <source>
        <dbReference type="ARBA" id="ARBA00022475"/>
    </source>
</evidence>
<name>X1CKG8_9ZZZZ</name>
<keyword evidence="3" id="KW-1003">Cell membrane</keyword>
<evidence type="ECO:0000256" key="6">
    <source>
        <dbReference type="ARBA" id="ARBA00023136"/>
    </source>
</evidence>
<keyword evidence="5 7" id="KW-1133">Transmembrane helix</keyword>
<dbReference type="Pfam" id="PF01235">
    <property type="entry name" value="Na_Ala_symp"/>
    <property type="match status" value="1"/>
</dbReference>
<keyword evidence="6 7" id="KW-0472">Membrane</keyword>
<accession>X1CKG8</accession>
<dbReference type="GO" id="GO:0005886">
    <property type="term" value="C:plasma membrane"/>
    <property type="evidence" value="ECO:0007669"/>
    <property type="project" value="UniProtKB-SubCell"/>
</dbReference>
<dbReference type="AlphaFoldDB" id="X1CKG8"/>
<keyword evidence="4 7" id="KW-0812">Transmembrane</keyword>
<evidence type="ECO:0000256" key="1">
    <source>
        <dbReference type="ARBA" id="ARBA00004651"/>
    </source>
</evidence>
<evidence type="ECO:0000313" key="8">
    <source>
        <dbReference type="EMBL" id="GAH08891.1"/>
    </source>
</evidence>
<feature type="transmembrane region" description="Helical" evidence="7">
    <location>
        <begin position="6"/>
        <end position="24"/>
    </location>
</feature>
<evidence type="ECO:0000256" key="2">
    <source>
        <dbReference type="ARBA" id="ARBA00022448"/>
    </source>
</evidence>
<sequence length="66" mass="7245">GLGDIGVGVMAWLNIIGILILFFMGKPAIKALEDYEAQRKAGVENYTFDPEALGIKNANFWSSKNK</sequence>
<comment type="caution">
    <text evidence="8">The sequence shown here is derived from an EMBL/GenBank/DDBJ whole genome shotgun (WGS) entry which is preliminary data.</text>
</comment>
<comment type="subcellular location">
    <subcellularLocation>
        <location evidence="1">Cell membrane</location>
        <topology evidence="1">Multi-pass membrane protein</topology>
    </subcellularLocation>
</comment>
<dbReference type="EMBL" id="BART01034902">
    <property type="protein sequence ID" value="GAH08891.1"/>
    <property type="molecule type" value="Genomic_DNA"/>
</dbReference>
<gene>
    <name evidence="8" type="ORF">S01H4_59495</name>
</gene>
<organism evidence="8">
    <name type="scientific">marine sediment metagenome</name>
    <dbReference type="NCBI Taxonomy" id="412755"/>
    <lineage>
        <taxon>unclassified sequences</taxon>
        <taxon>metagenomes</taxon>
        <taxon>ecological metagenomes</taxon>
    </lineage>
</organism>